<dbReference type="KEGG" id="slx:SLAV_35255"/>
<dbReference type="OrthoDB" id="156693at2"/>
<gene>
    <name evidence="1" type="ORF">SLAV_35255</name>
</gene>
<dbReference type="Pfam" id="PF10604">
    <property type="entry name" value="Polyketide_cyc2"/>
    <property type="match status" value="1"/>
</dbReference>
<name>A0A2K8PQ07_STRLA</name>
<protein>
    <submittedName>
        <fullName evidence="1">Polyketide cyclase / dehydrase and lipid transport</fullName>
    </submittedName>
</protein>
<evidence type="ECO:0000313" key="1">
    <source>
        <dbReference type="EMBL" id="ATZ28821.1"/>
    </source>
</evidence>
<reference evidence="1 2" key="1">
    <citation type="submission" date="2017-11" db="EMBL/GenBank/DDBJ databases">
        <title>Complete genome sequence of Streptomyces lavendulae subsp. lavendulae CCM 3239 (formerly 'Streptomyces aureofaciens CCM 3239'), the producer of the angucycline-type antibiotic auricin.</title>
        <authorList>
            <person name="Busche T."/>
            <person name="Novakova R."/>
            <person name="Al'Dilaimi A."/>
            <person name="Homerova D."/>
            <person name="Feckova L."/>
            <person name="Rezuchova B."/>
            <person name="Mingyar E."/>
            <person name="Csolleiova D."/>
            <person name="Bekeova C."/>
            <person name="Winkler A."/>
            <person name="Sevcikova B."/>
            <person name="Kalinowski J."/>
            <person name="Kormanec J."/>
            <person name="Ruckert C."/>
        </authorList>
    </citation>
    <scope>NUCLEOTIDE SEQUENCE [LARGE SCALE GENOMIC DNA]</scope>
    <source>
        <strain evidence="1 2">CCM 3239</strain>
    </source>
</reference>
<keyword evidence="2" id="KW-1185">Reference proteome</keyword>
<dbReference type="EMBL" id="CP024985">
    <property type="protein sequence ID" value="ATZ28821.1"/>
    <property type="molecule type" value="Genomic_DNA"/>
</dbReference>
<sequence>MSTERTAQPEHTPFVTIDESAPAVVRLSTTVHAPLDTVWRLHTDVDAWPDWNPDVTRAALDGPLAPGATFRWLTHGLDITSTVLQLVPGARIVWGGPAQGIEGVHVWTFEEADGAVTVRTQESWSGAPVEASPELLEQALRDSLEQWLARLKERAERG</sequence>
<dbReference type="Proteomes" id="UP000231791">
    <property type="component" value="Chromosome"/>
</dbReference>
<dbReference type="Gene3D" id="3.30.530.20">
    <property type="match status" value="1"/>
</dbReference>
<proteinExistence type="predicted"/>
<accession>A0A2K8PQ07</accession>
<dbReference type="SUPFAM" id="SSF55961">
    <property type="entry name" value="Bet v1-like"/>
    <property type="match status" value="1"/>
</dbReference>
<organism evidence="1 2">
    <name type="scientific">Streptomyces lavendulae subsp. lavendulae</name>
    <dbReference type="NCBI Taxonomy" id="58340"/>
    <lineage>
        <taxon>Bacteria</taxon>
        <taxon>Bacillati</taxon>
        <taxon>Actinomycetota</taxon>
        <taxon>Actinomycetes</taxon>
        <taxon>Kitasatosporales</taxon>
        <taxon>Streptomycetaceae</taxon>
        <taxon>Streptomyces</taxon>
    </lineage>
</organism>
<dbReference type="InterPro" id="IPR023393">
    <property type="entry name" value="START-like_dom_sf"/>
</dbReference>
<evidence type="ECO:0000313" key="2">
    <source>
        <dbReference type="Proteomes" id="UP000231791"/>
    </source>
</evidence>
<dbReference type="AlphaFoldDB" id="A0A2K8PQ07"/>
<dbReference type="InterPro" id="IPR019587">
    <property type="entry name" value="Polyketide_cyclase/dehydratase"/>
</dbReference>
<dbReference type="GeneID" id="49388025"/>
<dbReference type="RefSeq" id="WP_051840959.1">
    <property type="nucleotide sequence ID" value="NZ_CP024985.1"/>
</dbReference>